<feature type="compositionally biased region" description="Gly residues" evidence="1">
    <location>
        <begin position="110"/>
        <end position="119"/>
    </location>
</feature>
<evidence type="ECO:0000256" key="1">
    <source>
        <dbReference type="SAM" id="MobiDB-lite"/>
    </source>
</evidence>
<dbReference type="AlphaFoldDB" id="A0A9D4S014"/>
<name>A0A9D4S014_DREPO</name>
<gene>
    <name evidence="2" type="ORF">DPMN_008792</name>
</gene>
<protein>
    <submittedName>
        <fullName evidence="2">Uncharacterized protein</fullName>
    </submittedName>
</protein>
<evidence type="ECO:0000313" key="3">
    <source>
        <dbReference type="Proteomes" id="UP000828390"/>
    </source>
</evidence>
<comment type="caution">
    <text evidence="2">The sequence shown here is derived from an EMBL/GenBank/DDBJ whole genome shotgun (WGS) entry which is preliminary data.</text>
</comment>
<organism evidence="2 3">
    <name type="scientific">Dreissena polymorpha</name>
    <name type="common">Zebra mussel</name>
    <name type="synonym">Mytilus polymorpha</name>
    <dbReference type="NCBI Taxonomy" id="45954"/>
    <lineage>
        <taxon>Eukaryota</taxon>
        <taxon>Metazoa</taxon>
        <taxon>Spiralia</taxon>
        <taxon>Lophotrochozoa</taxon>
        <taxon>Mollusca</taxon>
        <taxon>Bivalvia</taxon>
        <taxon>Autobranchia</taxon>
        <taxon>Heteroconchia</taxon>
        <taxon>Euheterodonta</taxon>
        <taxon>Imparidentia</taxon>
        <taxon>Neoheterodontei</taxon>
        <taxon>Myida</taxon>
        <taxon>Dreissenoidea</taxon>
        <taxon>Dreissenidae</taxon>
        <taxon>Dreissena</taxon>
    </lineage>
</organism>
<accession>A0A9D4S014</accession>
<evidence type="ECO:0000313" key="2">
    <source>
        <dbReference type="EMBL" id="KAH3884807.1"/>
    </source>
</evidence>
<sequence>MFHDDWTKNVTFRVESTDTPGGHIFQHASIIFKLIRDIIRKNTINVTSKVLTRKNSPPPELNVLTKFHKDWTINAASRVKNALPPGGHAFQQTGTIFNTSKTRGTEEGVGSQGGMGDLS</sequence>
<feature type="compositionally biased region" description="Polar residues" evidence="1">
    <location>
        <begin position="90"/>
        <end position="102"/>
    </location>
</feature>
<reference evidence="2" key="2">
    <citation type="submission" date="2020-11" db="EMBL/GenBank/DDBJ databases">
        <authorList>
            <person name="McCartney M.A."/>
            <person name="Auch B."/>
            <person name="Kono T."/>
            <person name="Mallez S."/>
            <person name="Becker A."/>
            <person name="Gohl D.M."/>
            <person name="Silverstein K.A.T."/>
            <person name="Koren S."/>
            <person name="Bechman K.B."/>
            <person name="Herman A."/>
            <person name="Abrahante J.E."/>
            <person name="Garbe J."/>
        </authorList>
    </citation>
    <scope>NUCLEOTIDE SEQUENCE</scope>
    <source>
        <strain evidence="2">Duluth1</strain>
        <tissue evidence="2">Whole animal</tissue>
    </source>
</reference>
<dbReference type="Proteomes" id="UP000828390">
    <property type="component" value="Unassembled WGS sequence"/>
</dbReference>
<dbReference type="EMBL" id="JAIWYP010000001">
    <property type="protein sequence ID" value="KAH3884807.1"/>
    <property type="molecule type" value="Genomic_DNA"/>
</dbReference>
<reference evidence="2" key="1">
    <citation type="journal article" date="2019" name="bioRxiv">
        <title>The Genome of the Zebra Mussel, Dreissena polymorpha: A Resource for Invasive Species Research.</title>
        <authorList>
            <person name="McCartney M.A."/>
            <person name="Auch B."/>
            <person name="Kono T."/>
            <person name="Mallez S."/>
            <person name="Zhang Y."/>
            <person name="Obille A."/>
            <person name="Becker A."/>
            <person name="Abrahante J.E."/>
            <person name="Garbe J."/>
            <person name="Badalamenti J.P."/>
            <person name="Herman A."/>
            <person name="Mangelson H."/>
            <person name="Liachko I."/>
            <person name="Sullivan S."/>
            <person name="Sone E.D."/>
            <person name="Koren S."/>
            <person name="Silverstein K.A.T."/>
            <person name="Beckman K.B."/>
            <person name="Gohl D.M."/>
        </authorList>
    </citation>
    <scope>NUCLEOTIDE SEQUENCE</scope>
    <source>
        <strain evidence="2">Duluth1</strain>
        <tissue evidence="2">Whole animal</tissue>
    </source>
</reference>
<feature type="region of interest" description="Disordered" evidence="1">
    <location>
        <begin position="82"/>
        <end position="119"/>
    </location>
</feature>
<keyword evidence="3" id="KW-1185">Reference proteome</keyword>
<proteinExistence type="predicted"/>